<keyword evidence="2" id="KW-1185">Reference proteome</keyword>
<protein>
    <recommendedName>
        <fullName evidence="3">2-amino-thiazoline-4-carboxylic acid hydrolase</fullName>
    </recommendedName>
</protein>
<dbReference type="InterPro" id="IPR026002">
    <property type="entry name" value="ATC_hydrolase-like"/>
</dbReference>
<dbReference type="AlphaFoldDB" id="A0A1B1UR87"/>
<evidence type="ECO:0000313" key="1">
    <source>
        <dbReference type="EMBL" id="ANW05340.1"/>
    </source>
</evidence>
<dbReference type="EMBL" id="CP016428">
    <property type="protein sequence ID" value="ANW05340.1"/>
    <property type="molecule type" value="Genomic_DNA"/>
</dbReference>
<name>A0A1B1UR87_9BRAD</name>
<sequence length="159" mass="17664">MVNPRLSLLDKTRIQAQVLVPMLRALRAELGQEKADAIARQALRDWSKALFAAIGEGVEGSARRKWATMHTALSEVTEREVTVEMRRHDEAALEFDVTHCRFAEFFRALGEPELGALLVCATDFDIAAAGGNEVSLRRDQTLMQGAPSCTFRYAFAPRS</sequence>
<dbReference type="KEGG" id="bic:LMTR13_06145"/>
<accession>A0A1B1UR87</accession>
<dbReference type="Pfam" id="PF14196">
    <property type="entry name" value="ATC_hydrolase"/>
    <property type="match status" value="1"/>
</dbReference>
<proteinExistence type="predicted"/>
<dbReference type="STRING" id="1274631.LMTR13_06145"/>
<organism evidence="1 2">
    <name type="scientific">Bradyrhizobium icense</name>
    <dbReference type="NCBI Taxonomy" id="1274631"/>
    <lineage>
        <taxon>Bacteria</taxon>
        <taxon>Pseudomonadati</taxon>
        <taxon>Pseudomonadota</taxon>
        <taxon>Alphaproteobacteria</taxon>
        <taxon>Hyphomicrobiales</taxon>
        <taxon>Nitrobacteraceae</taxon>
        <taxon>Bradyrhizobium</taxon>
    </lineage>
</organism>
<evidence type="ECO:0000313" key="2">
    <source>
        <dbReference type="Proteomes" id="UP000092839"/>
    </source>
</evidence>
<evidence type="ECO:0008006" key="3">
    <source>
        <dbReference type="Google" id="ProtNLM"/>
    </source>
</evidence>
<reference evidence="1 2" key="1">
    <citation type="submission" date="2016-07" db="EMBL/GenBank/DDBJ databases">
        <title>Complete genome sequence of Bradyrhizobium icense LMTR 13T, a potential inoculant strain isolated from lima bean (Phaseolus lunatus) in Peru.</title>
        <authorList>
            <person name="Ormeno-Orrillo E."/>
            <person name="Duran D."/>
            <person name="Rogel M.A."/>
            <person name="Rey L."/>
            <person name="Imperial J."/>
            <person name="Ruiz-Argueso T."/>
            <person name="Martinez-Romero E."/>
        </authorList>
    </citation>
    <scope>NUCLEOTIDE SEQUENCE [LARGE SCALE GENOMIC DNA]</scope>
    <source>
        <strain evidence="1 2">LMTR 13</strain>
    </source>
</reference>
<gene>
    <name evidence="1" type="ORF">LMTR13_06145</name>
</gene>
<dbReference type="Proteomes" id="UP000092839">
    <property type="component" value="Chromosome"/>
</dbReference>